<gene>
    <name evidence="1" type="ORF">ACFQ04_00105</name>
</gene>
<evidence type="ECO:0000313" key="2">
    <source>
        <dbReference type="Proteomes" id="UP001597068"/>
    </source>
</evidence>
<name>A0ABW3G1H1_9NOCA</name>
<organism evidence="1 2">
    <name type="scientific">Williamsia deligens</name>
    <dbReference type="NCBI Taxonomy" id="321325"/>
    <lineage>
        <taxon>Bacteria</taxon>
        <taxon>Bacillati</taxon>
        <taxon>Actinomycetota</taxon>
        <taxon>Actinomycetes</taxon>
        <taxon>Mycobacteriales</taxon>
        <taxon>Nocardiaceae</taxon>
        <taxon>Williamsia</taxon>
    </lineage>
</organism>
<dbReference type="CDD" id="cd06558">
    <property type="entry name" value="crotonase-like"/>
    <property type="match status" value="1"/>
</dbReference>
<dbReference type="PANTHER" id="PTHR43459:SF1">
    <property type="entry name" value="EG:BACN32G11.4 PROTEIN"/>
    <property type="match status" value="1"/>
</dbReference>
<accession>A0ABW3G1H1</accession>
<comment type="caution">
    <text evidence="1">The sequence shown here is derived from an EMBL/GenBank/DDBJ whole genome shotgun (WGS) entry which is preliminary data.</text>
</comment>
<dbReference type="Gene3D" id="3.90.226.10">
    <property type="entry name" value="2-enoyl-CoA Hydratase, Chain A, domain 1"/>
    <property type="match status" value="1"/>
</dbReference>
<dbReference type="RefSeq" id="WP_253647804.1">
    <property type="nucleotide sequence ID" value="NZ_BAAAMO010000002.1"/>
</dbReference>
<protein>
    <submittedName>
        <fullName evidence="1">Enoyl-CoA hydratase-related protein</fullName>
    </submittedName>
</protein>
<sequence>MTEPQDVTRLTDGVLFIRVSSPAPGNPLDAEALLAATRELDRVASGDLDAAVVLLHGAGSNFCAGGDVRSFAAADDRPAFIRSVADAFHAFLRALTAADVPVVAAVRGWAAGAGMSIACHADIVVGGPGTRFRPAYPGIGLSPDGGMTWMLPRIIGRGRAHLVILTDAVITASDAASWGLVGSLVDADDDVLSTAETIASSLATGPRPALRAARRLLSASPDATLHDQLDAEAESISRLAGTPTGVEGVDAFVEKRRPDFSR</sequence>
<proteinExistence type="predicted"/>
<dbReference type="Proteomes" id="UP001597068">
    <property type="component" value="Unassembled WGS sequence"/>
</dbReference>
<keyword evidence="2" id="KW-1185">Reference proteome</keyword>
<reference evidence="2" key="1">
    <citation type="journal article" date="2019" name="Int. J. Syst. Evol. Microbiol.">
        <title>The Global Catalogue of Microorganisms (GCM) 10K type strain sequencing project: providing services to taxonomists for standard genome sequencing and annotation.</title>
        <authorList>
            <consortium name="The Broad Institute Genomics Platform"/>
            <consortium name="The Broad Institute Genome Sequencing Center for Infectious Disease"/>
            <person name="Wu L."/>
            <person name="Ma J."/>
        </authorList>
    </citation>
    <scope>NUCLEOTIDE SEQUENCE [LARGE SCALE GENOMIC DNA]</scope>
    <source>
        <strain evidence="2">CCUG 50873</strain>
    </source>
</reference>
<dbReference type="EMBL" id="JBHTIL010000001">
    <property type="protein sequence ID" value="MFD0924128.1"/>
    <property type="molecule type" value="Genomic_DNA"/>
</dbReference>
<evidence type="ECO:0000313" key="1">
    <source>
        <dbReference type="EMBL" id="MFD0924128.1"/>
    </source>
</evidence>
<dbReference type="InterPro" id="IPR029045">
    <property type="entry name" value="ClpP/crotonase-like_dom_sf"/>
</dbReference>
<dbReference type="Pfam" id="PF00378">
    <property type="entry name" value="ECH_1"/>
    <property type="match status" value="1"/>
</dbReference>
<dbReference type="PANTHER" id="PTHR43459">
    <property type="entry name" value="ENOYL-COA HYDRATASE"/>
    <property type="match status" value="1"/>
</dbReference>
<dbReference type="SUPFAM" id="SSF52096">
    <property type="entry name" value="ClpP/crotonase"/>
    <property type="match status" value="1"/>
</dbReference>
<dbReference type="InterPro" id="IPR001753">
    <property type="entry name" value="Enoyl-CoA_hydra/iso"/>
</dbReference>